<accession>A0A1M6KZ87</accession>
<dbReference type="STRING" id="1470563.SAMN05444000_11137"/>
<evidence type="ECO:0000256" key="1">
    <source>
        <dbReference type="SAM" id="MobiDB-lite"/>
    </source>
</evidence>
<dbReference type="AlphaFoldDB" id="A0A1M6KZ87"/>
<feature type="region of interest" description="Disordered" evidence="1">
    <location>
        <begin position="91"/>
        <end position="159"/>
    </location>
</feature>
<proteinExistence type="predicted"/>
<protein>
    <recommendedName>
        <fullName evidence="4">DUF4177 domain-containing protein</fullName>
    </recommendedName>
</protein>
<dbReference type="EMBL" id="FQZQ01000011">
    <property type="protein sequence ID" value="SHJ64278.1"/>
    <property type="molecule type" value="Genomic_DNA"/>
</dbReference>
<keyword evidence="3" id="KW-1185">Reference proteome</keyword>
<evidence type="ECO:0000313" key="2">
    <source>
        <dbReference type="EMBL" id="SHJ64278.1"/>
    </source>
</evidence>
<dbReference type="RefSeq" id="WP_073252475.1">
    <property type="nucleotide sequence ID" value="NZ_FQZQ01000011.1"/>
</dbReference>
<reference evidence="3" key="1">
    <citation type="submission" date="2016-11" db="EMBL/GenBank/DDBJ databases">
        <authorList>
            <person name="Varghese N."/>
            <person name="Submissions S."/>
        </authorList>
    </citation>
    <scope>NUCLEOTIDE SEQUENCE [LARGE SCALE GENOMIC DNA]</scope>
    <source>
        <strain evidence="3">DSM 100564</strain>
    </source>
</reference>
<gene>
    <name evidence="2" type="ORF">SAMN05444000_11137</name>
</gene>
<dbReference type="Proteomes" id="UP000183982">
    <property type="component" value="Unassembled WGS sequence"/>
</dbReference>
<evidence type="ECO:0000313" key="3">
    <source>
        <dbReference type="Proteomes" id="UP000183982"/>
    </source>
</evidence>
<evidence type="ECO:0008006" key="4">
    <source>
        <dbReference type="Google" id="ProtNLM"/>
    </source>
</evidence>
<name>A0A1M6KZ87_9RHOB</name>
<sequence>MPIYEYKVVPAPAKGRKARGVKGTENRFAFALESVMNDMAADGWEFQRTETLPSEERSGLTSSTTIFRNVMVFRRARADDVSAFRPKLLERPAIEQPSQDEERTAEIATKAEDAAEIPKGFASESGESEPDDLPVALVARAKNAANPEETTPDEQTAKV</sequence>
<organism evidence="2 3">
    <name type="scientific">Shimia gijangensis</name>
    <dbReference type="NCBI Taxonomy" id="1470563"/>
    <lineage>
        <taxon>Bacteria</taxon>
        <taxon>Pseudomonadati</taxon>
        <taxon>Pseudomonadota</taxon>
        <taxon>Alphaproteobacteria</taxon>
        <taxon>Rhodobacterales</taxon>
        <taxon>Roseobacteraceae</taxon>
    </lineage>
</organism>
<feature type="compositionally biased region" description="Basic and acidic residues" evidence="1">
    <location>
        <begin position="100"/>
        <end position="113"/>
    </location>
</feature>